<evidence type="ECO:0000313" key="1">
    <source>
        <dbReference type="EMBL" id="KAI4297407.1"/>
    </source>
</evidence>
<evidence type="ECO:0000313" key="2">
    <source>
        <dbReference type="Proteomes" id="UP000828941"/>
    </source>
</evidence>
<gene>
    <name evidence="1" type="ORF">L6164_037299</name>
</gene>
<sequence length="361" mass="41266">MDLPLEIEQLTNLQKLHLDGTQITNLPHSPKWPRLSELFLQDNPRLSELPPLFFDHMPLLQDLNLSSTSIKEPPHSFTFDGAQENLHNLRVCVLGECNKMHATVDGGRSFSGNMLINLEFLGVFYMKNLKSILQGLHSPLCFQRLKSMALHNCPRLTTIFTLDFVNNLDFLEEIVIEDCPKVNTLISHESSKQQERRFLPALRKVSLLYLPQLATISDGLSIGPKLEKIGFYYCPKLKILSTMDLLSDDLKVIKGEAKWWKRLNWSQAGWEQSQVDHLKKIFSPIDEDRDILTHLTTDKDDIVKQDANDAGDNNGEDDDYCDLDDDNVNDIDDDNDDSEDDNDIDDGDDDSENHDEDNDEL</sequence>
<dbReference type="EMBL" id="CM039439">
    <property type="protein sequence ID" value="KAI4297407.1"/>
    <property type="molecule type" value="Genomic_DNA"/>
</dbReference>
<accession>A0ACB9KJT9</accession>
<protein>
    <submittedName>
        <fullName evidence="1">Uncharacterized protein</fullName>
    </submittedName>
</protein>
<organism evidence="1 2">
    <name type="scientific">Bauhinia variegata</name>
    <name type="common">Purple orchid tree</name>
    <name type="synonym">Phanera variegata</name>
    <dbReference type="NCBI Taxonomy" id="167791"/>
    <lineage>
        <taxon>Eukaryota</taxon>
        <taxon>Viridiplantae</taxon>
        <taxon>Streptophyta</taxon>
        <taxon>Embryophyta</taxon>
        <taxon>Tracheophyta</taxon>
        <taxon>Spermatophyta</taxon>
        <taxon>Magnoliopsida</taxon>
        <taxon>eudicotyledons</taxon>
        <taxon>Gunneridae</taxon>
        <taxon>Pentapetalae</taxon>
        <taxon>rosids</taxon>
        <taxon>fabids</taxon>
        <taxon>Fabales</taxon>
        <taxon>Fabaceae</taxon>
        <taxon>Cercidoideae</taxon>
        <taxon>Cercideae</taxon>
        <taxon>Bauhiniinae</taxon>
        <taxon>Bauhinia</taxon>
    </lineage>
</organism>
<dbReference type="Proteomes" id="UP000828941">
    <property type="component" value="Chromosome 14"/>
</dbReference>
<comment type="caution">
    <text evidence="1">The sequence shown here is derived from an EMBL/GenBank/DDBJ whole genome shotgun (WGS) entry which is preliminary data.</text>
</comment>
<reference evidence="1 2" key="1">
    <citation type="journal article" date="2022" name="DNA Res.">
        <title>Chromosomal-level genome assembly of the orchid tree Bauhinia variegata (Leguminosae; Cercidoideae) supports the allotetraploid origin hypothesis of Bauhinia.</title>
        <authorList>
            <person name="Zhong Y."/>
            <person name="Chen Y."/>
            <person name="Zheng D."/>
            <person name="Pang J."/>
            <person name="Liu Y."/>
            <person name="Luo S."/>
            <person name="Meng S."/>
            <person name="Qian L."/>
            <person name="Wei D."/>
            <person name="Dai S."/>
            <person name="Zhou R."/>
        </authorList>
    </citation>
    <scope>NUCLEOTIDE SEQUENCE [LARGE SCALE GENOMIC DNA]</scope>
    <source>
        <strain evidence="1">BV-YZ2020</strain>
    </source>
</reference>
<keyword evidence="2" id="KW-1185">Reference proteome</keyword>
<proteinExistence type="predicted"/>
<name>A0ACB9KJT9_BAUVA</name>